<dbReference type="InterPro" id="IPR018114">
    <property type="entry name" value="TRYPSIN_HIS"/>
</dbReference>
<dbReference type="EMBL" id="CADEBD010000308">
    <property type="protein sequence ID" value="CAB3239418.1"/>
    <property type="molecule type" value="Genomic_DNA"/>
</dbReference>
<proteinExistence type="predicted"/>
<evidence type="ECO:0000313" key="8">
    <source>
        <dbReference type="EMBL" id="CAB3239418.1"/>
    </source>
</evidence>
<dbReference type="Gene3D" id="2.40.10.10">
    <property type="entry name" value="Trypsin-like serine proteases"/>
    <property type="match status" value="1"/>
</dbReference>
<keyword evidence="4" id="KW-1199">Hemostasis impairing toxin</keyword>
<evidence type="ECO:0000313" key="11">
    <source>
        <dbReference type="Proteomes" id="UP000494256"/>
    </source>
</evidence>
<comment type="function">
    <text evidence="5">Fibrinolytic activity; shows preferential cleavage of Arg-Gly bonds in all three fibrinogen chains. Contact with the caterpillars causes severe bleeding, due the anticoagulant effect of the protein.</text>
</comment>
<dbReference type="PROSITE" id="PS50240">
    <property type="entry name" value="TRYPSIN_DOM"/>
    <property type="match status" value="1"/>
</dbReference>
<keyword evidence="3" id="KW-1015">Disulfide bond</keyword>
<dbReference type="PANTHER" id="PTHR24260:SF143">
    <property type="entry name" value="SERINE PROTEASE GD-LIKE PROTEIN"/>
    <property type="match status" value="1"/>
</dbReference>
<dbReference type="SUPFAM" id="SSF50494">
    <property type="entry name" value="Trypsin-like serine proteases"/>
    <property type="match status" value="1"/>
</dbReference>
<evidence type="ECO:0000256" key="5">
    <source>
        <dbReference type="ARBA" id="ARBA00055534"/>
    </source>
</evidence>
<organism evidence="8 11">
    <name type="scientific">Arctia plantaginis</name>
    <name type="common">Wood tiger moth</name>
    <name type="synonym">Phalaena plantaginis</name>
    <dbReference type="NCBI Taxonomy" id="874455"/>
    <lineage>
        <taxon>Eukaryota</taxon>
        <taxon>Metazoa</taxon>
        <taxon>Ecdysozoa</taxon>
        <taxon>Arthropoda</taxon>
        <taxon>Hexapoda</taxon>
        <taxon>Insecta</taxon>
        <taxon>Pterygota</taxon>
        <taxon>Neoptera</taxon>
        <taxon>Endopterygota</taxon>
        <taxon>Lepidoptera</taxon>
        <taxon>Glossata</taxon>
        <taxon>Ditrysia</taxon>
        <taxon>Noctuoidea</taxon>
        <taxon>Erebidae</taxon>
        <taxon>Arctiinae</taxon>
        <taxon>Arctia</taxon>
    </lineage>
</organism>
<gene>
    <name evidence="9" type="ORF">APLA_LOCUS16191</name>
    <name evidence="8" type="ORF">APLA_LOCUS8686</name>
</gene>
<dbReference type="GO" id="GO:0004252">
    <property type="term" value="F:serine-type endopeptidase activity"/>
    <property type="evidence" value="ECO:0007669"/>
    <property type="project" value="InterPro"/>
</dbReference>
<dbReference type="GO" id="GO:0005576">
    <property type="term" value="C:extracellular region"/>
    <property type="evidence" value="ECO:0007669"/>
    <property type="project" value="UniProtKB-SubCell"/>
</dbReference>
<dbReference type="FunFam" id="2.40.10.10:FF:000068">
    <property type="entry name" value="transmembrane protease serine 2"/>
    <property type="match status" value="1"/>
</dbReference>
<dbReference type="OrthoDB" id="7723891at2759"/>
<evidence type="ECO:0000256" key="4">
    <source>
        <dbReference type="ARBA" id="ARBA00023240"/>
    </source>
</evidence>
<dbReference type="Proteomes" id="UP000494106">
    <property type="component" value="Unassembled WGS sequence"/>
</dbReference>
<dbReference type="Pfam" id="PF00089">
    <property type="entry name" value="Trypsin"/>
    <property type="match status" value="1"/>
</dbReference>
<dbReference type="Proteomes" id="UP000494256">
    <property type="component" value="Unassembled WGS sequence"/>
</dbReference>
<dbReference type="InterPro" id="IPR001254">
    <property type="entry name" value="Trypsin_dom"/>
</dbReference>
<comment type="subcellular location">
    <subcellularLocation>
        <location evidence="1">Secreted</location>
        <location evidence="1">Extracellular space</location>
    </subcellularLocation>
</comment>
<keyword evidence="6" id="KW-1205">Fibrinolytic toxin</keyword>
<dbReference type="EMBL" id="CADEBC010000592">
    <property type="protein sequence ID" value="CAB3257817.1"/>
    <property type="molecule type" value="Genomic_DNA"/>
</dbReference>
<dbReference type="GO" id="GO:0006508">
    <property type="term" value="P:proteolysis"/>
    <property type="evidence" value="ECO:0007669"/>
    <property type="project" value="InterPro"/>
</dbReference>
<comment type="caution">
    <text evidence="8">The sequence shown here is derived from an EMBL/GenBank/DDBJ whole genome shotgun (WGS) entry which is preliminary data.</text>
</comment>
<accession>A0A8S1A4L1</accession>
<keyword evidence="10" id="KW-1185">Reference proteome</keyword>
<evidence type="ECO:0000313" key="10">
    <source>
        <dbReference type="Proteomes" id="UP000494106"/>
    </source>
</evidence>
<sequence length="428" mass="47631">MSAWQVRSMSLKGPALTTYHPCGLGLLHFDKLLDNTWKGVLHFGLYTNLIEADIVINFQKESTITGDFMSTNVEAQRTNKYSFIVHAVLPLPNKFTFYISTDQIAVNETDVPTVTYLSFNNITLCNDQIKASQTVKSLNVTERFSSNYAHVCGRRALDHEEVVSVRTEAKAGDWPWHVAIFIRNNNNGLNYFCGGNIVSRTAIVTAGHCVFKAGALVAANRILVVAGTSTHKDISHIGRQALNAVEVILHPAYHDDYSTADLAIIRVHSFKFTEYVQPICLWGPVYDKYSLFGKEATVVGFGSTEYNKQSETLRSTYTMVQNDTICVTFSPTIYARLLNEFTFCAGYGPASTINPRNGDSGGGLVIPTIQNDHKVSWFLRGILSKCGVSPGHQECDPKYYVVYTDVAPHYGWIYHHAGLQFRSNVLVS</sequence>
<evidence type="ECO:0000259" key="7">
    <source>
        <dbReference type="PROSITE" id="PS50240"/>
    </source>
</evidence>
<dbReference type="SMART" id="SM00020">
    <property type="entry name" value="Tryp_SPc"/>
    <property type="match status" value="1"/>
</dbReference>
<dbReference type="PANTHER" id="PTHR24260">
    <property type="match status" value="1"/>
</dbReference>
<name>A0A8S1A4L1_ARCPL</name>
<reference evidence="10 11" key="1">
    <citation type="submission" date="2020-04" db="EMBL/GenBank/DDBJ databases">
        <authorList>
            <person name="Wallbank WR R."/>
            <person name="Pardo Diaz C."/>
            <person name="Kozak K."/>
            <person name="Martin S."/>
            <person name="Jiggins C."/>
            <person name="Moest M."/>
            <person name="Warren A I."/>
            <person name="Byers J.R.P. K."/>
            <person name="Montejo-Kovacevich G."/>
            <person name="Yen C E."/>
        </authorList>
    </citation>
    <scope>NUCLEOTIDE SEQUENCE [LARGE SCALE GENOMIC DNA]</scope>
</reference>
<dbReference type="InterPro" id="IPR051333">
    <property type="entry name" value="CLIP_Serine_Protease"/>
</dbReference>
<dbReference type="InterPro" id="IPR009003">
    <property type="entry name" value="Peptidase_S1_PA"/>
</dbReference>
<evidence type="ECO:0000256" key="6">
    <source>
        <dbReference type="ARBA" id="ARBA00084094"/>
    </source>
</evidence>
<keyword evidence="2" id="KW-0800">Toxin</keyword>
<dbReference type="PROSITE" id="PS00134">
    <property type="entry name" value="TRYPSIN_HIS"/>
    <property type="match status" value="1"/>
</dbReference>
<evidence type="ECO:0000256" key="2">
    <source>
        <dbReference type="ARBA" id="ARBA00022656"/>
    </source>
</evidence>
<evidence type="ECO:0000256" key="1">
    <source>
        <dbReference type="ARBA" id="ARBA00004239"/>
    </source>
</evidence>
<feature type="domain" description="Peptidase S1" evidence="7">
    <location>
        <begin position="162"/>
        <end position="418"/>
    </location>
</feature>
<protein>
    <recommendedName>
        <fullName evidence="7">Peptidase S1 domain-containing protein</fullName>
    </recommendedName>
</protein>
<dbReference type="InterPro" id="IPR043504">
    <property type="entry name" value="Peptidase_S1_PA_chymotrypsin"/>
</dbReference>
<evidence type="ECO:0000313" key="9">
    <source>
        <dbReference type="EMBL" id="CAB3257817.1"/>
    </source>
</evidence>
<dbReference type="AlphaFoldDB" id="A0A8S1A4L1"/>
<evidence type="ECO:0000256" key="3">
    <source>
        <dbReference type="ARBA" id="ARBA00023157"/>
    </source>
</evidence>
<dbReference type="CDD" id="cd00190">
    <property type="entry name" value="Tryp_SPc"/>
    <property type="match status" value="1"/>
</dbReference>
<dbReference type="GO" id="GO:0090729">
    <property type="term" value="F:toxin activity"/>
    <property type="evidence" value="ECO:0007669"/>
    <property type="project" value="UniProtKB-KW"/>
</dbReference>